<dbReference type="PANTHER" id="PTHR23300:SF0">
    <property type="entry name" value="METHANETHIOL OXIDASE"/>
    <property type="match status" value="1"/>
</dbReference>
<comment type="catalytic activity">
    <reaction evidence="5">
        <text>methanethiol + O2 + H2O = hydrogen sulfide + formaldehyde + H2O2 + H(+)</text>
        <dbReference type="Rhea" id="RHEA:11812"/>
        <dbReference type="ChEBI" id="CHEBI:15377"/>
        <dbReference type="ChEBI" id="CHEBI:15378"/>
        <dbReference type="ChEBI" id="CHEBI:15379"/>
        <dbReference type="ChEBI" id="CHEBI:16007"/>
        <dbReference type="ChEBI" id="CHEBI:16240"/>
        <dbReference type="ChEBI" id="CHEBI:16842"/>
        <dbReference type="ChEBI" id="CHEBI:29919"/>
        <dbReference type="EC" id="1.8.3.4"/>
    </reaction>
</comment>
<reference evidence="7 8" key="1">
    <citation type="submission" date="2024-04" db="EMBL/GenBank/DDBJ databases">
        <authorList>
            <person name="Cremers G."/>
        </authorList>
    </citation>
    <scope>NUCLEOTIDE SEQUENCE [LARGE SCALE GENOMIC DNA]</scope>
    <source>
        <strain evidence="7">MeCH1-AG</strain>
    </source>
</reference>
<dbReference type="Gene3D" id="2.130.10.10">
    <property type="entry name" value="YVTN repeat-like/Quinoprotein amine dehydrogenase"/>
    <property type="match status" value="1"/>
</dbReference>
<feature type="signal peptide" evidence="6">
    <location>
        <begin position="1"/>
        <end position="25"/>
    </location>
</feature>
<gene>
    <name evidence="7" type="ORF">MECH1_V1_1614</name>
</gene>
<dbReference type="GO" id="GO:0018549">
    <property type="term" value="F:methanethiol oxidase activity"/>
    <property type="evidence" value="ECO:0007669"/>
    <property type="project" value="UniProtKB-EC"/>
</dbReference>
<dbReference type="InterPro" id="IPR015943">
    <property type="entry name" value="WD40/YVTN_repeat-like_dom_sf"/>
</dbReference>
<dbReference type="SUPFAM" id="SSF75011">
    <property type="entry name" value="3-carboxy-cis,cis-mucoante lactonizing enzyme"/>
    <property type="match status" value="1"/>
</dbReference>
<evidence type="ECO:0000313" key="7">
    <source>
        <dbReference type="EMBL" id="CAL1240390.1"/>
    </source>
</evidence>
<organism evidence="7 8">
    <name type="scientific">Candidatus Methylocalor cossyra</name>
    <dbReference type="NCBI Taxonomy" id="3108543"/>
    <lineage>
        <taxon>Bacteria</taxon>
        <taxon>Pseudomonadati</taxon>
        <taxon>Pseudomonadota</taxon>
        <taxon>Gammaproteobacteria</taxon>
        <taxon>Methylococcales</taxon>
        <taxon>Methylococcaceae</taxon>
        <taxon>Candidatus Methylocalor</taxon>
    </lineage>
</organism>
<dbReference type="Proteomes" id="UP001497493">
    <property type="component" value="Chromosome"/>
</dbReference>
<name>A0ABM9NIF9_9GAMM</name>
<keyword evidence="6" id="KW-0732">Signal</keyword>
<sequence length="404" mass="45152">MKRTPRRRSASLALLLACFFSIVEAETCLSPYIKPLQTPETLLYLWALPATPGAGEDFLAVIDVELASPTYGKVLKRVGVGSVGNEAHHMGYTDDRRKIWAASLTSNRLFIFDVGSDPRNPKLIRVIDEVAKLTGLSGPHTPYAIPGRILVSMASGPDGDGAGGIAEFTNSGDFIASYKTPDNPYETVIKPEFNRMITSSWVPQRTFLKPADQWDPKTFSTTLQVWDLKSRKIIQELRGDPIALAARWALKPGARYGYNISSGGNSIWRFRLREDGTFDYRKAADVGRGCRPADLRQSPDDKYLYVSCFAGREIQAWDITDPEHIRLHDTIQGVVQPNMMHVTYDGRRLYFTNSSISSIDYSPRYSLQLIQIGPDGRLKLDPSFHIDFSKPPDGPSRPHDMLLN</sequence>
<comment type="similarity">
    <text evidence="2">Belongs to the selenium-binding protein family.</text>
</comment>
<evidence type="ECO:0000313" key="8">
    <source>
        <dbReference type="Proteomes" id="UP001497493"/>
    </source>
</evidence>
<evidence type="ECO:0000256" key="5">
    <source>
        <dbReference type="ARBA" id="ARBA00047539"/>
    </source>
</evidence>
<dbReference type="Pfam" id="PF05694">
    <property type="entry name" value="SBP56"/>
    <property type="match status" value="1"/>
</dbReference>
<evidence type="ECO:0000256" key="4">
    <source>
        <dbReference type="ARBA" id="ARBA00015601"/>
    </source>
</evidence>
<dbReference type="EC" id="1.8.3.4" evidence="3"/>
<dbReference type="PANTHER" id="PTHR23300">
    <property type="entry name" value="METHANETHIOL OXIDASE"/>
    <property type="match status" value="1"/>
</dbReference>
<keyword evidence="8" id="KW-1185">Reference proteome</keyword>
<evidence type="ECO:0000256" key="2">
    <source>
        <dbReference type="ARBA" id="ARBA00005606"/>
    </source>
</evidence>
<feature type="chain" id="PRO_5046063197" description="Methanethiol oxidase" evidence="6">
    <location>
        <begin position="26"/>
        <end position="404"/>
    </location>
</feature>
<protein>
    <recommendedName>
        <fullName evidence="4">Methanethiol oxidase</fullName>
        <ecNumber evidence="3">1.8.3.4</ecNumber>
    </recommendedName>
</protein>
<dbReference type="InterPro" id="IPR008826">
    <property type="entry name" value="Se-bd"/>
</dbReference>
<dbReference type="RefSeq" id="WP_348759874.1">
    <property type="nucleotide sequence ID" value="NZ_OZ026884.1"/>
</dbReference>
<dbReference type="EMBL" id="OZ026884">
    <property type="protein sequence ID" value="CAL1240390.1"/>
    <property type="molecule type" value="Genomic_DNA"/>
</dbReference>
<evidence type="ECO:0000256" key="6">
    <source>
        <dbReference type="SAM" id="SignalP"/>
    </source>
</evidence>
<keyword evidence="7" id="KW-0560">Oxidoreductase</keyword>
<evidence type="ECO:0000256" key="1">
    <source>
        <dbReference type="ARBA" id="ARBA00005177"/>
    </source>
</evidence>
<evidence type="ECO:0000256" key="3">
    <source>
        <dbReference type="ARBA" id="ARBA00012510"/>
    </source>
</evidence>
<comment type="pathway">
    <text evidence="1">Organosulfur degradation.</text>
</comment>
<accession>A0ABM9NIF9</accession>
<proteinExistence type="inferred from homology"/>